<evidence type="ECO:0000313" key="2">
    <source>
        <dbReference type="Proteomes" id="UP000030747"/>
    </source>
</evidence>
<name>U6L3S6_EIMTE</name>
<keyword evidence="2" id="KW-1185">Reference proteome</keyword>
<dbReference type="RefSeq" id="XP_013234607.1">
    <property type="nucleotide sequence ID" value="XM_013379153.1"/>
</dbReference>
<dbReference type="OrthoDB" id="10266364at2759"/>
<sequence>MSCCTCECAESREADTLVAREQQPAQPLQFLVAGKSIQHPQKALSRSINGDAFAMDHH</sequence>
<dbReference type="VEuPathDB" id="ToxoDB:ETH2_0613600"/>
<accession>U6L3S6</accession>
<evidence type="ECO:0000313" key="1">
    <source>
        <dbReference type="EMBL" id="CDJ43858.1"/>
    </source>
</evidence>
<dbReference type="VEuPathDB" id="ToxoDB:ETH_00006335"/>
<dbReference type="EMBL" id="HG676258">
    <property type="protein sequence ID" value="CDJ43858.1"/>
    <property type="molecule type" value="Genomic_DNA"/>
</dbReference>
<dbReference type="AlphaFoldDB" id="U6L3S6"/>
<dbReference type="Proteomes" id="UP000030747">
    <property type="component" value="Unassembled WGS sequence"/>
</dbReference>
<dbReference type="GeneID" id="25250474"/>
<protein>
    <submittedName>
        <fullName evidence="1">Uncharacterized protein</fullName>
    </submittedName>
</protein>
<reference evidence="1" key="1">
    <citation type="submission" date="2013-10" db="EMBL/GenBank/DDBJ databases">
        <title>Genomic analysis of the causative agents of coccidiosis in chickens.</title>
        <authorList>
            <person name="Reid A.J."/>
            <person name="Blake D."/>
            <person name="Billington K."/>
            <person name="Browne H."/>
            <person name="Dunn M."/>
            <person name="Hung S."/>
            <person name="Kawahara F."/>
            <person name="Miranda-Saavedra D."/>
            <person name="Mourier T."/>
            <person name="Nagra H."/>
            <person name="Otto T.D."/>
            <person name="Rawlings N."/>
            <person name="Sanchez A."/>
            <person name="Sanders M."/>
            <person name="Subramaniam C."/>
            <person name="Tay Y."/>
            <person name="Dear P."/>
            <person name="Doerig C."/>
            <person name="Gruber A."/>
            <person name="Parkinson J."/>
            <person name="Shirley M."/>
            <person name="Wan K.L."/>
            <person name="Berriman M."/>
            <person name="Tomley F."/>
            <person name="Pain A."/>
        </authorList>
    </citation>
    <scope>NUCLEOTIDE SEQUENCE [LARGE SCALE GENOMIC DNA]</scope>
    <source>
        <strain evidence="1">Houghton</strain>
    </source>
</reference>
<reference evidence="1" key="2">
    <citation type="submission" date="2013-10" db="EMBL/GenBank/DDBJ databases">
        <authorList>
            <person name="Aslett M."/>
        </authorList>
    </citation>
    <scope>NUCLEOTIDE SEQUENCE [LARGE SCALE GENOMIC DNA]</scope>
    <source>
        <strain evidence="1">Houghton</strain>
    </source>
</reference>
<proteinExistence type="predicted"/>
<feature type="non-terminal residue" evidence="1">
    <location>
        <position position="58"/>
    </location>
</feature>
<organism evidence="1 2">
    <name type="scientific">Eimeria tenella</name>
    <name type="common">Coccidian parasite</name>
    <dbReference type="NCBI Taxonomy" id="5802"/>
    <lineage>
        <taxon>Eukaryota</taxon>
        <taxon>Sar</taxon>
        <taxon>Alveolata</taxon>
        <taxon>Apicomplexa</taxon>
        <taxon>Conoidasida</taxon>
        <taxon>Coccidia</taxon>
        <taxon>Eucoccidiorida</taxon>
        <taxon>Eimeriorina</taxon>
        <taxon>Eimeriidae</taxon>
        <taxon>Eimeria</taxon>
    </lineage>
</organism>
<gene>
    <name evidence="1" type="ORF">ETH_00006335</name>
</gene>